<sequence length="311" mass="36141">MEKANHKDDFFGKNQITVPTEVINDYIKNKFFRNALYITEIGYSSNVKHHYPFNEDSNSNYILIYCLDGKGHFETRNEAFTIHTNQFMLLTPDQLQSFRADAEIPGSIYWVQFGGSMADDLKADFDFQKYENPTQLPFGDDVLEAWHKIYSSLSDGFAFENIGYANFNLYHLISLFLFPNKANKNIEEDEDKLEKSIAFMKDNLQNHLTVEGIAKEFNYSSSHYSALFKQKTGLSPIDYFIRIKIRHACQLLTQSNLIIKEVAQKVGYEDPFYFSRIFKKVTGKSPVEYKGRLKVKSPKASFSLRQFEPVY</sequence>
<name>A0A1W2CRG1_9SPHI</name>
<dbReference type="RefSeq" id="WP_084289332.1">
    <property type="nucleotide sequence ID" value="NZ_FWYB01000004.1"/>
</dbReference>
<dbReference type="Pfam" id="PF12833">
    <property type="entry name" value="HTH_18"/>
    <property type="match status" value="1"/>
</dbReference>
<evidence type="ECO:0000256" key="2">
    <source>
        <dbReference type="ARBA" id="ARBA00023125"/>
    </source>
</evidence>
<dbReference type="InterPro" id="IPR018062">
    <property type="entry name" value="HTH_AraC-typ_CS"/>
</dbReference>
<dbReference type="PROSITE" id="PS01124">
    <property type="entry name" value="HTH_ARAC_FAMILY_2"/>
    <property type="match status" value="1"/>
</dbReference>
<dbReference type="AlphaFoldDB" id="A0A1W2CRG1"/>
<dbReference type="InterPro" id="IPR018060">
    <property type="entry name" value="HTH_AraC"/>
</dbReference>
<dbReference type="InterPro" id="IPR003313">
    <property type="entry name" value="AraC-bd"/>
</dbReference>
<keyword evidence="2" id="KW-0238">DNA-binding</keyword>
<dbReference type="Proteomes" id="UP000192678">
    <property type="component" value="Unassembled WGS sequence"/>
</dbReference>
<dbReference type="SUPFAM" id="SSF46689">
    <property type="entry name" value="Homeodomain-like"/>
    <property type="match status" value="2"/>
</dbReference>
<dbReference type="InterPro" id="IPR009057">
    <property type="entry name" value="Homeodomain-like_sf"/>
</dbReference>
<dbReference type="InterPro" id="IPR020449">
    <property type="entry name" value="Tscrpt_reg_AraC-type_HTH"/>
</dbReference>
<evidence type="ECO:0000313" key="5">
    <source>
        <dbReference type="EMBL" id="SMC87472.1"/>
    </source>
</evidence>
<dbReference type="CDD" id="cd06986">
    <property type="entry name" value="cupin_MmsR-like_N"/>
    <property type="match status" value="1"/>
</dbReference>
<keyword evidence="1" id="KW-0805">Transcription regulation</keyword>
<reference evidence="5 6" key="1">
    <citation type="submission" date="2017-04" db="EMBL/GenBank/DDBJ databases">
        <authorList>
            <person name="Afonso C.L."/>
            <person name="Miller P.J."/>
            <person name="Scott M.A."/>
            <person name="Spackman E."/>
            <person name="Goraichik I."/>
            <person name="Dimitrov K.M."/>
            <person name="Suarez D.L."/>
            <person name="Swayne D.E."/>
        </authorList>
    </citation>
    <scope>NUCLEOTIDE SEQUENCE [LARGE SCALE GENOMIC DNA]</scope>
    <source>
        <strain evidence="5 6">DSM 19625</strain>
    </source>
</reference>
<dbReference type="STRING" id="475255.SAMN04488101_104225"/>
<dbReference type="Gene3D" id="2.60.120.280">
    <property type="entry name" value="Regulatory protein AraC"/>
    <property type="match status" value="1"/>
</dbReference>
<dbReference type="Gene3D" id="1.10.10.60">
    <property type="entry name" value="Homeodomain-like"/>
    <property type="match status" value="2"/>
</dbReference>
<dbReference type="SUPFAM" id="SSF51215">
    <property type="entry name" value="Regulatory protein AraC"/>
    <property type="match status" value="1"/>
</dbReference>
<evidence type="ECO:0000313" key="6">
    <source>
        <dbReference type="Proteomes" id="UP000192678"/>
    </source>
</evidence>
<feature type="domain" description="HTH araC/xylS-type" evidence="4">
    <location>
        <begin position="194"/>
        <end position="292"/>
    </location>
</feature>
<dbReference type="GO" id="GO:0003700">
    <property type="term" value="F:DNA-binding transcription factor activity"/>
    <property type="evidence" value="ECO:0007669"/>
    <property type="project" value="InterPro"/>
</dbReference>
<evidence type="ECO:0000256" key="1">
    <source>
        <dbReference type="ARBA" id="ARBA00023015"/>
    </source>
</evidence>
<organism evidence="5 6">
    <name type="scientific">Pedobacter nyackensis</name>
    <dbReference type="NCBI Taxonomy" id="475255"/>
    <lineage>
        <taxon>Bacteria</taxon>
        <taxon>Pseudomonadati</taxon>
        <taxon>Bacteroidota</taxon>
        <taxon>Sphingobacteriia</taxon>
        <taxon>Sphingobacteriales</taxon>
        <taxon>Sphingobacteriaceae</taxon>
        <taxon>Pedobacter</taxon>
    </lineage>
</organism>
<dbReference type="OrthoDB" id="9782911at2"/>
<evidence type="ECO:0000259" key="4">
    <source>
        <dbReference type="PROSITE" id="PS01124"/>
    </source>
</evidence>
<dbReference type="Pfam" id="PF02311">
    <property type="entry name" value="AraC_binding"/>
    <property type="match status" value="1"/>
</dbReference>
<keyword evidence="3" id="KW-0804">Transcription</keyword>
<accession>A0A1W2CRG1</accession>
<dbReference type="EMBL" id="FWYB01000004">
    <property type="protein sequence ID" value="SMC87472.1"/>
    <property type="molecule type" value="Genomic_DNA"/>
</dbReference>
<gene>
    <name evidence="5" type="ORF">SAMN04488101_104225</name>
</gene>
<dbReference type="GO" id="GO:0043565">
    <property type="term" value="F:sequence-specific DNA binding"/>
    <property type="evidence" value="ECO:0007669"/>
    <property type="project" value="InterPro"/>
</dbReference>
<protein>
    <submittedName>
        <fullName evidence="5">Transcriptional regulator, AraC family</fullName>
    </submittedName>
</protein>
<evidence type="ECO:0000256" key="3">
    <source>
        <dbReference type="ARBA" id="ARBA00023163"/>
    </source>
</evidence>
<dbReference type="PROSITE" id="PS00041">
    <property type="entry name" value="HTH_ARAC_FAMILY_1"/>
    <property type="match status" value="1"/>
</dbReference>
<keyword evidence="6" id="KW-1185">Reference proteome</keyword>
<dbReference type="PANTHER" id="PTHR43280:SF30">
    <property type="entry name" value="MMSAB OPERON REGULATORY PROTEIN"/>
    <property type="match status" value="1"/>
</dbReference>
<dbReference type="PRINTS" id="PR00032">
    <property type="entry name" value="HTHARAC"/>
</dbReference>
<proteinExistence type="predicted"/>
<dbReference type="InterPro" id="IPR037923">
    <property type="entry name" value="HTH-like"/>
</dbReference>
<dbReference type="PANTHER" id="PTHR43280">
    <property type="entry name" value="ARAC-FAMILY TRANSCRIPTIONAL REGULATOR"/>
    <property type="match status" value="1"/>
</dbReference>
<dbReference type="SMART" id="SM00342">
    <property type="entry name" value="HTH_ARAC"/>
    <property type="match status" value="1"/>
</dbReference>